<accession>A0ABS9KUX8</accession>
<feature type="transmembrane region" description="Helical" evidence="1">
    <location>
        <begin position="39"/>
        <end position="62"/>
    </location>
</feature>
<feature type="transmembrane region" description="Helical" evidence="1">
    <location>
        <begin position="69"/>
        <end position="90"/>
    </location>
</feature>
<dbReference type="PROSITE" id="PS51257">
    <property type="entry name" value="PROKAR_LIPOPROTEIN"/>
    <property type="match status" value="1"/>
</dbReference>
<keyword evidence="3" id="KW-0255">Endonuclease</keyword>
<dbReference type="GO" id="GO:0004519">
    <property type="term" value="F:endonuclease activity"/>
    <property type="evidence" value="ECO:0007669"/>
    <property type="project" value="UniProtKB-KW"/>
</dbReference>
<keyword evidence="4" id="KW-1185">Reference proteome</keyword>
<dbReference type="Gene3D" id="3.60.10.10">
    <property type="entry name" value="Endonuclease/exonuclease/phosphatase"/>
    <property type="match status" value="1"/>
</dbReference>
<keyword evidence="3" id="KW-0378">Hydrolase</keyword>
<dbReference type="PANTHER" id="PTHR14859">
    <property type="entry name" value="CALCOFLUOR WHITE HYPERSENSITIVE PROTEIN PRECURSOR"/>
    <property type="match status" value="1"/>
</dbReference>
<evidence type="ECO:0000256" key="1">
    <source>
        <dbReference type="SAM" id="Phobius"/>
    </source>
</evidence>
<dbReference type="PANTHER" id="PTHR14859:SF15">
    <property type="entry name" value="ENDONUCLEASE_EXONUCLEASE_PHOSPHATASE DOMAIN-CONTAINING PROTEIN"/>
    <property type="match status" value="1"/>
</dbReference>
<comment type="caution">
    <text evidence="3">The sequence shown here is derived from an EMBL/GenBank/DDBJ whole genome shotgun (WGS) entry which is preliminary data.</text>
</comment>
<dbReference type="Proteomes" id="UP001165367">
    <property type="component" value="Unassembled WGS sequence"/>
</dbReference>
<dbReference type="Pfam" id="PF03372">
    <property type="entry name" value="Exo_endo_phos"/>
    <property type="match status" value="1"/>
</dbReference>
<dbReference type="InterPro" id="IPR005135">
    <property type="entry name" value="Endo/exonuclease/phosphatase"/>
</dbReference>
<keyword evidence="1" id="KW-0472">Membrane</keyword>
<feature type="domain" description="Endonuclease/exonuclease/phosphatase" evidence="2">
    <location>
        <begin position="111"/>
        <end position="364"/>
    </location>
</feature>
<keyword evidence="1" id="KW-0812">Transmembrane</keyword>
<evidence type="ECO:0000313" key="4">
    <source>
        <dbReference type="Proteomes" id="UP001165367"/>
    </source>
</evidence>
<dbReference type="EMBL" id="JAKLTR010000011">
    <property type="protein sequence ID" value="MCG2616093.1"/>
    <property type="molecule type" value="Genomic_DNA"/>
</dbReference>
<evidence type="ECO:0000259" key="2">
    <source>
        <dbReference type="Pfam" id="PF03372"/>
    </source>
</evidence>
<dbReference type="RefSeq" id="WP_237874631.1">
    <property type="nucleotide sequence ID" value="NZ_JAKLTR010000011.1"/>
</dbReference>
<name>A0ABS9KUX8_9BACT</name>
<keyword evidence="1" id="KW-1133">Transmembrane helix</keyword>
<dbReference type="SUPFAM" id="SSF56219">
    <property type="entry name" value="DNase I-like"/>
    <property type="match status" value="1"/>
</dbReference>
<sequence length="375" mass="42485">MASKVRVFTKGFLVFLNVVAAIAFLLACIAPSLDPDKWWFISFTGLGFPVLLLIVILFMIGWLFVKKRLALISAIVLIFGIRGISTLFAFHVSSANGLPPHAKDSSTVRLATWNVARFVEMKRNNNKGSQTRLRMMEQIQQSNADILCLQEFFHSRASDYYPNLTYISRHFNYPYYFFSHDDDGDSHYTGSVIFSRYPIIDSGLIRYPRPTLPDALMHADIKVGKDTIRVYTTHLQSLQFNSGDYERIQQISEGKDGMVSNSKAIFGKLRTAMSNRKIQSDIIAQVLGDSPYPVLFCGDLNDIPHSYTYKQIRGDMQDAFLKKGFGIGRTFSGLAPTLRIDYIFADPLFRISGFERVVKPYSDHFMLMADIGLGK</sequence>
<protein>
    <submittedName>
        <fullName evidence="3">Endonuclease/exonuclease/phosphatase family protein</fullName>
    </submittedName>
</protein>
<dbReference type="InterPro" id="IPR051916">
    <property type="entry name" value="GPI-anchor_lipid_remodeler"/>
</dbReference>
<keyword evidence="3" id="KW-0540">Nuclease</keyword>
<gene>
    <name evidence="3" type="ORF">LZZ85_17485</name>
</gene>
<evidence type="ECO:0000313" key="3">
    <source>
        <dbReference type="EMBL" id="MCG2616093.1"/>
    </source>
</evidence>
<organism evidence="3 4">
    <name type="scientific">Terrimonas ginsenosidimutans</name>
    <dbReference type="NCBI Taxonomy" id="2908004"/>
    <lineage>
        <taxon>Bacteria</taxon>
        <taxon>Pseudomonadati</taxon>
        <taxon>Bacteroidota</taxon>
        <taxon>Chitinophagia</taxon>
        <taxon>Chitinophagales</taxon>
        <taxon>Chitinophagaceae</taxon>
        <taxon>Terrimonas</taxon>
    </lineage>
</organism>
<feature type="transmembrane region" description="Helical" evidence="1">
    <location>
        <begin position="12"/>
        <end position="33"/>
    </location>
</feature>
<reference evidence="3" key="1">
    <citation type="submission" date="2022-01" db="EMBL/GenBank/DDBJ databases">
        <authorList>
            <person name="Jo J.-H."/>
            <person name="Im W.-T."/>
        </authorList>
    </citation>
    <scope>NUCLEOTIDE SEQUENCE</scope>
    <source>
        <strain evidence="3">NA20</strain>
    </source>
</reference>
<dbReference type="CDD" id="cd09084">
    <property type="entry name" value="EEP-2"/>
    <property type="match status" value="1"/>
</dbReference>
<dbReference type="InterPro" id="IPR036691">
    <property type="entry name" value="Endo/exonu/phosph_ase_sf"/>
</dbReference>
<proteinExistence type="predicted"/>